<evidence type="ECO:0000313" key="2">
    <source>
        <dbReference type="EMBL" id="CAA6806723.1"/>
    </source>
</evidence>
<keyword evidence="1" id="KW-0175">Coiled coil</keyword>
<gene>
    <name evidence="2" type="ORF">HELGO_WM12454</name>
</gene>
<protein>
    <submittedName>
        <fullName evidence="2">Uncharacterized protein</fullName>
    </submittedName>
</protein>
<reference evidence="2" key="1">
    <citation type="submission" date="2020-01" db="EMBL/GenBank/DDBJ databases">
        <authorList>
            <person name="Meier V. D."/>
            <person name="Meier V D."/>
        </authorList>
    </citation>
    <scope>NUCLEOTIDE SEQUENCE</scope>
    <source>
        <strain evidence="2">HLG_WM_MAG_02</strain>
    </source>
</reference>
<proteinExistence type="predicted"/>
<accession>A0A6S6SA08</accession>
<name>A0A6S6SA08_9BACT</name>
<organism evidence="2">
    <name type="scientific">uncultured Sulfurovum sp</name>
    <dbReference type="NCBI Taxonomy" id="269237"/>
    <lineage>
        <taxon>Bacteria</taxon>
        <taxon>Pseudomonadati</taxon>
        <taxon>Campylobacterota</taxon>
        <taxon>Epsilonproteobacteria</taxon>
        <taxon>Campylobacterales</taxon>
        <taxon>Sulfurovaceae</taxon>
        <taxon>Sulfurovum</taxon>
        <taxon>environmental samples</taxon>
    </lineage>
</organism>
<dbReference type="EMBL" id="CACVAZ010000033">
    <property type="protein sequence ID" value="CAA6806723.1"/>
    <property type="molecule type" value="Genomic_DNA"/>
</dbReference>
<evidence type="ECO:0000256" key="1">
    <source>
        <dbReference type="SAM" id="Coils"/>
    </source>
</evidence>
<sequence>MSAYELTIVIPRNDANTIKADTNYFELNAKAQKIVDDIVLILEENNGVMQELVTDIQNIAPDSTYYTKEAIDERINNLSEAKAHIQLELLTQAKKNTQYDAFVRSITNKIDAHVKALESINSNISELEKRIDTLEALEKDGKILTFQATETLAEFVRNEKNTGIMTVKQGSYFSNDPVDQPIDTRYAVDDIHTHNNYEGMSGMGEYTYNANGYIGQTRHNDYRFFTKSVSFMETVKNEAPSVPNYSYTVENMQNLFQRYLNGALDEDEKELFGWDIVYLESYWLKVESLTGAINDSFESFRHTYGTTSASKLAYNHFKMRSEGKKARFENIPFIPIASKMENSSGETTYAVKMYRILTHRVTDYNGKLATEILEQKDDLVNRARFGDVDYFDRTAKFSLSDNDIDKIVNNIPGLGGLSENIETFKTIDNYDIVTPENKARYHRKYQMAFDAVGRGTYASGWNDPTLIVAHTEAEEIVQGTSYLIPLEMVLRTPLETWNPNDLELKDSIAGNGTLENPYSGMKANSAFYHTPAEFFESYGAGDPADTGTGVKAVTNIRGEVTKNVGSGIYITLPKIDGIEESVRVRFPISWNADEFSPSNIALSAYMKENNEMMDILKLKSLGE</sequence>
<feature type="coiled-coil region" evidence="1">
    <location>
        <begin position="68"/>
        <end position="137"/>
    </location>
</feature>
<dbReference type="AlphaFoldDB" id="A0A6S6SA08"/>